<protein>
    <submittedName>
        <fullName evidence="1">Uncharacterized protein</fullName>
    </submittedName>
</protein>
<reference evidence="1 2" key="1">
    <citation type="submission" date="2016-11" db="EMBL/GenBank/DDBJ databases">
        <authorList>
            <person name="Jaros S."/>
            <person name="Januszkiewicz K."/>
            <person name="Wedrychowicz H."/>
        </authorList>
    </citation>
    <scope>NUCLEOTIDE SEQUENCE [LARGE SCALE GENOMIC DNA]</scope>
    <source>
        <strain evidence="1 2">DSM 4740</strain>
    </source>
</reference>
<organism evidence="1 2">
    <name type="scientific">Halomonas cupida</name>
    <dbReference type="NCBI Taxonomy" id="44933"/>
    <lineage>
        <taxon>Bacteria</taxon>
        <taxon>Pseudomonadati</taxon>
        <taxon>Pseudomonadota</taxon>
        <taxon>Gammaproteobacteria</taxon>
        <taxon>Oceanospirillales</taxon>
        <taxon>Halomonadaceae</taxon>
        <taxon>Halomonas</taxon>
    </lineage>
</organism>
<dbReference type="Proteomes" id="UP000184123">
    <property type="component" value="Unassembled WGS sequence"/>
</dbReference>
<sequence length="62" mass="6454">MATDFSVQIVTLEADQFLLVQRHGMHVTGAVTQPGNLLAIGQGSGLTVPLPSLALSSLPQAR</sequence>
<proteinExistence type="predicted"/>
<accession>A0A1M7N362</accession>
<dbReference type="AlphaFoldDB" id="A0A1M7N362"/>
<dbReference type="EMBL" id="FRCA01000026">
    <property type="protein sequence ID" value="SHM97438.1"/>
    <property type="molecule type" value="Genomic_DNA"/>
</dbReference>
<name>A0A1M7N362_9GAMM</name>
<gene>
    <name evidence="1" type="ORF">SAMN05660971_04430</name>
</gene>
<dbReference type="RefSeq" id="WP_234987143.1">
    <property type="nucleotide sequence ID" value="NZ_FRCA01000026.1"/>
</dbReference>
<evidence type="ECO:0000313" key="1">
    <source>
        <dbReference type="EMBL" id="SHM97438.1"/>
    </source>
</evidence>
<evidence type="ECO:0000313" key="2">
    <source>
        <dbReference type="Proteomes" id="UP000184123"/>
    </source>
</evidence>